<reference evidence="2" key="1">
    <citation type="submission" date="2016-10" db="EMBL/GenBank/DDBJ databases">
        <title>Sequence of Gallionella enrichment culture.</title>
        <authorList>
            <person name="Poehlein A."/>
            <person name="Muehling M."/>
            <person name="Daniel R."/>
        </authorList>
    </citation>
    <scope>NUCLEOTIDE SEQUENCE</scope>
</reference>
<dbReference type="InterPro" id="IPR022935">
    <property type="entry name" value="ClpS"/>
</dbReference>
<comment type="caution">
    <text evidence="2">The sequence shown here is derived from an EMBL/GenBank/DDBJ whole genome shotgun (WGS) entry which is preliminary data.</text>
</comment>
<evidence type="ECO:0000259" key="1">
    <source>
        <dbReference type="Pfam" id="PF02617"/>
    </source>
</evidence>
<dbReference type="Pfam" id="PF02617">
    <property type="entry name" value="ClpS"/>
    <property type="match status" value="1"/>
</dbReference>
<keyword evidence="2" id="KW-0645">Protease</keyword>
<name>A0A1J5PEG8_9ZZZZ</name>
<gene>
    <name evidence="2" type="primary">clpS_16</name>
    <name evidence="2" type="ORF">GALL_486310</name>
</gene>
<feature type="domain" description="Adaptor protein ClpS core" evidence="1">
    <location>
        <begin position="40"/>
        <end position="111"/>
    </location>
</feature>
<protein>
    <submittedName>
        <fullName evidence="2">ATP-dependent Clp protease adapter protein ClpS</fullName>
    </submittedName>
</protein>
<dbReference type="InterPro" id="IPR003769">
    <property type="entry name" value="ClpS_core"/>
</dbReference>
<dbReference type="NCBIfam" id="NF000668">
    <property type="entry name" value="PRK00033.1-1"/>
    <property type="match status" value="1"/>
</dbReference>
<dbReference type="HAMAP" id="MF_00302">
    <property type="entry name" value="ClpS"/>
    <property type="match status" value="1"/>
</dbReference>
<evidence type="ECO:0000313" key="2">
    <source>
        <dbReference type="EMBL" id="OIQ69766.1"/>
    </source>
</evidence>
<dbReference type="SUPFAM" id="SSF54736">
    <property type="entry name" value="ClpS-like"/>
    <property type="match status" value="1"/>
</dbReference>
<dbReference type="GO" id="GO:0008233">
    <property type="term" value="F:peptidase activity"/>
    <property type="evidence" value="ECO:0007669"/>
    <property type="project" value="UniProtKB-KW"/>
</dbReference>
<proteinExistence type="inferred from homology"/>
<keyword evidence="2" id="KW-0378">Hydrolase</keyword>
<dbReference type="InterPro" id="IPR014719">
    <property type="entry name" value="Ribosomal_bL12_C/ClpS-like"/>
</dbReference>
<dbReference type="EMBL" id="MLJW01004548">
    <property type="protein sequence ID" value="OIQ69766.1"/>
    <property type="molecule type" value="Genomic_DNA"/>
</dbReference>
<dbReference type="GO" id="GO:0006508">
    <property type="term" value="P:proteolysis"/>
    <property type="evidence" value="ECO:0007669"/>
    <property type="project" value="UniProtKB-KW"/>
</dbReference>
<sequence length="117" mass="13008">MYIGDPAPPGRRRPAAYSGAVPIEIAPAHHELAEASTASASPWLTIVWNDPVNLMSYVTYVFQTYFGYSQTRAETLMRQVHEDGKAVVSHGNREKVEVDVQAMHGYGLWATMQRGDE</sequence>
<dbReference type="GO" id="GO:0030163">
    <property type="term" value="P:protein catabolic process"/>
    <property type="evidence" value="ECO:0007669"/>
    <property type="project" value="InterPro"/>
</dbReference>
<accession>A0A1J5PEG8</accession>
<dbReference type="AlphaFoldDB" id="A0A1J5PEG8"/>
<dbReference type="Gene3D" id="3.30.1390.10">
    <property type="match status" value="1"/>
</dbReference>
<organism evidence="2">
    <name type="scientific">mine drainage metagenome</name>
    <dbReference type="NCBI Taxonomy" id="410659"/>
    <lineage>
        <taxon>unclassified sequences</taxon>
        <taxon>metagenomes</taxon>
        <taxon>ecological metagenomes</taxon>
    </lineage>
</organism>